<sequence length="77" mass="7673">MTAMPTDPDPENTPGLEPGGGVNPGDTPPGEASTSGVSHQEPGLPSGRSQKLVYGVILGFAALVVVMLVGYAVGIGR</sequence>
<dbReference type="STRING" id="1408250.Q760_13545"/>
<evidence type="ECO:0000313" key="4">
    <source>
        <dbReference type="Proteomes" id="UP000029833"/>
    </source>
</evidence>
<keyword evidence="2" id="KW-1133">Transmembrane helix</keyword>
<keyword evidence="2" id="KW-0812">Transmembrane</keyword>
<reference evidence="3 4" key="1">
    <citation type="submission" date="2013-10" db="EMBL/GenBank/DDBJ databases">
        <authorList>
            <person name="Wang G."/>
            <person name="Zhuang W."/>
        </authorList>
    </citation>
    <scope>NUCLEOTIDE SEQUENCE [LARGE SCALE GENOMIC DNA]</scope>
    <source>
        <strain evidence="3 4">DSM 20118</strain>
    </source>
</reference>
<dbReference type="OrthoDB" id="4381799at2"/>
<dbReference type="EMBL" id="AXNT01000005">
    <property type="protein sequence ID" value="KGM03735.1"/>
    <property type="molecule type" value="Genomic_DNA"/>
</dbReference>
<protein>
    <submittedName>
        <fullName evidence="3">Uncharacterized protein</fullName>
    </submittedName>
</protein>
<feature type="region of interest" description="Disordered" evidence="1">
    <location>
        <begin position="1"/>
        <end position="48"/>
    </location>
</feature>
<dbReference type="Proteomes" id="UP000029833">
    <property type="component" value="Unassembled WGS sequence"/>
</dbReference>
<dbReference type="RefSeq" id="WP_034624696.1">
    <property type="nucleotide sequence ID" value="NZ_AXNT01000005.1"/>
</dbReference>
<proteinExistence type="predicted"/>
<accession>A0A0A0BA23</accession>
<keyword evidence="4" id="KW-1185">Reference proteome</keyword>
<evidence type="ECO:0000313" key="3">
    <source>
        <dbReference type="EMBL" id="KGM03735.1"/>
    </source>
</evidence>
<dbReference type="AlphaFoldDB" id="A0A0A0BA23"/>
<organism evidence="3 4">
    <name type="scientific">Cellulomonas cellasea DSM 20118</name>
    <dbReference type="NCBI Taxonomy" id="1408250"/>
    <lineage>
        <taxon>Bacteria</taxon>
        <taxon>Bacillati</taxon>
        <taxon>Actinomycetota</taxon>
        <taxon>Actinomycetes</taxon>
        <taxon>Micrococcales</taxon>
        <taxon>Cellulomonadaceae</taxon>
        <taxon>Cellulomonas</taxon>
    </lineage>
</organism>
<dbReference type="InterPro" id="IPR045512">
    <property type="entry name" value="DUF6480"/>
</dbReference>
<evidence type="ECO:0000256" key="1">
    <source>
        <dbReference type="SAM" id="MobiDB-lite"/>
    </source>
</evidence>
<evidence type="ECO:0000256" key="2">
    <source>
        <dbReference type="SAM" id="Phobius"/>
    </source>
</evidence>
<keyword evidence="2" id="KW-0472">Membrane</keyword>
<comment type="caution">
    <text evidence="3">The sequence shown here is derived from an EMBL/GenBank/DDBJ whole genome shotgun (WGS) entry which is preliminary data.</text>
</comment>
<name>A0A0A0BA23_9CELL</name>
<gene>
    <name evidence="3" type="ORF">Q760_13545</name>
</gene>
<dbReference type="Pfam" id="PF20088">
    <property type="entry name" value="DUF6480"/>
    <property type="match status" value="1"/>
</dbReference>
<feature type="transmembrane region" description="Helical" evidence="2">
    <location>
        <begin position="52"/>
        <end position="73"/>
    </location>
</feature>